<name>A0ABP9UBF6_9BACT</name>
<accession>A0ABP9UBF6</accession>
<evidence type="ECO:0000313" key="2">
    <source>
        <dbReference type="EMBL" id="GAA5414508.1"/>
    </source>
</evidence>
<gene>
    <name evidence="2" type="ORF">UREOM_2190</name>
</gene>
<feature type="chain" id="PRO_5045982670" description="Lipoprotein" evidence="1">
    <location>
        <begin position="29"/>
        <end position="315"/>
    </location>
</feature>
<sequence length="315" mass="32974">MKFQLNKFLKISLGLVGGAALAAGISVAAVSCSSLSQTTNQSEANSTANFLSNHGTMSLAQFNGEGQDIANVNALINADASTAFFTTGKEPTVTQKSNQANLVKAVQTFLKNNASWEEQAATKSINWITGGKLGLDFANATYSASSITIKVTWGSGSNMATSKKAIQINGFNKTTNAVSAAATTTLKTKEKAAKALNDTTARTIESSIKSIMLSDSKAVASFKDISADTASAVVKNDYSKLNADFVAYLKANEGAWTKAITKVDSKITKATFGLYQPTLTWNEKTGTIFANVSVGSGDTMGLSTFQLAITGFATK</sequence>
<feature type="signal peptide" evidence="1">
    <location>
        <begin position="1"/>
        <end position="28"/>
    </location>
</feature>
<comment type="caution">
    <text evidence="2">The sequence shown here is derived from an EMBL/GenBank/DDBJ whole genome shotgun (WGS) entry which is preliminary data.</text>
</comment>
<dbReference type="PROSITE" id="PS51257">
    <property type="entry name" value="PROKAR_LIPOPROTEIN"/>
    <property type="match status" value="1"/>
</dbReference>
<reference evidence="2" key="1">
    <citation type="submission" date="2024-02" db="EMBL/GenBank/DDBJ databases">
        <title>Draft genome sequence of new strains in genus Ureaplasma.</title>
        <authorList>
            <person name="Nakajima Y."/>
            <person name="Segawa T."/>
        </authorList>
    </citation>
    <scope>NUCLEOTIDE SEQUENCE [LARGE SCALE GENOMIC DNA]</scope>
    <source>
        <strain evidence="2">OM1</strain>
    </source>
</reference>
<evidence type="ECO:0000313" key="3">
    <source>
        <dbReference type="Proteomes" id="UP001449582"/>
    </source>
</evidence>
<evidence type="ECO:0000256" key="1">
    <source>
        <dbReference type="SAM" id="SignalP"/>
    </source>
</evidence>
<dbReference type="Proteomes" id="UP001449582">
    <property type="component" value="Unassembled WGS sequence"/>
</dbReference>
<protein>
    <recommendedName>
        <fullName evidence="4">Lipoprotein</fullName>
    </recommendedName>
</protein>
<keyword evidence="1" id="KW-0732">Signal</keyword>
<dbReference type="RefSeq" id="WP_353289672.1">
    <property type="nucleotide sequence ID" value="NZ_BAABQM010000001.1"/>
</dbReference>
<proteinExistence type="predicted"/>
<organism evidence="2 3">
    <name type="scientific">Ureaplasma ceti</name>
    <dbReference type="NCBI Taxonomy" id="3119530"/>
    <lineage>
        <taxon>Bacteria</taxon>
        <taxon>Bacillati</taxon>
        <taxon>Mycoplasmatota</taxon>
        <taxon>Mycoplasmoidales</taxon>
        <taxon>Mycoplasmoidaceae</taxon>
        <taxon>Ureaplasma</taxon>
    </lineage>
</organism>
<evidence type="ECO:0008006" key="4">
    <source>
        <dbReference type="Google" id="ProtNLM"/>
    </source>
</evidence>
<dbReference type="EMBL" id="BAABQM010000001">
    <property type="protein sequence ID" value="GAA5414508.1"/>
    <property type="molecule type" value="Genomic_DNA"/>
</dbReference>
<keyword evidence="3" id="KW-1185">Reference proteome</keyword>